<dbReference type="CDD" id="cd00063">
    <property type="entry name" value="FN3"/>
    <property type="match status" value="1"/>
</dbReference>
<dbReference type="InterPro" id="IPR003961">
    <property type="entry name" value="FN3_dom"/>
</dbReference>
<evidence type="ECO:0000256" key="2">
    <source>
        <dbReference type="SAM" id="SignalP"/>
    </source>
</evidence>
<evidence type="ECO:0000313" key="5">
    <source>
        <dbReference type="Proteomes" id="UP000515811"/>
    </source>
</evidence>
<dbReference type="Proteomes" id="UP000515811">
    <property type="component" value="Chromosome"/>
</dbReference>
<organism evidence="4 5">
    <name type="scientific">Diaphorobacter ruginosibacter</name>
    <dbReference type="NCBI Taxonomy" id="1715720"/>
    <lineage>
        <taxon>Bacteria</taxon>
        <taxon>Pseudomonadati</taxon>
        <taxon>Pseudomonadota</taxon>
        <taxon>Betaproteobacteria</taxon>
        <taxon>Burkholderiales</taxon>
        <taxon>Comamonadaceae</taxon>
        <taxon>Diaphorobacter</taxon>
    </lineage>
</organism>
<dbReference type="Pfam" id="PF00041">
    <property type="entry name" value="fn3"/>
    <property type="match status" value="1"/>
</dbReference>
<sequence length="459" mass="47422">MRKRSLQASTWCLAFASALLWPAAHAAPVVIYDGSSAPMAPAWSQTQLGTPDVTTSAGTTRFKTKTASGSRTSDANLYTYATGTNSFIASIRLKVYAVNTHNSHDAGLMFSVGDNFSNLGTPTQRSAMLYIDTNTIGWADDTAAVTNDATQFHEYAIRYSNSQLDVFVDASFDEIVAGTATPKLTRPMASTGPQQGVIVFGDQTNDANYDSDFEVQFVKFLNLSLASAPTNLQAIPGNGQVTVNWTAPNNAGPAITKYTVTGAPNGSCTSEVVPPATEPATSCTVTGLTNGTSYKFKVVATNDGGDSQPSAESAPVTPSTDLAFVGAGSPIALAPGTVGTAYSASLSVTGGLPPYSFSLSGNLPAGLNLHPATGVISGSPTKAETANFSITVVDSEGLPKSVTKAAPLHTATQDFSITIAAAPVAIAPTSVPTLSEWGLIALSSLLAMFGLARNRRRPG</sequence>
<name>A0A7G9RLZ7_9BURK</name>
<dbReference type="Pfam" id="PF05345">
    <property type="entry name" value="He_PIG"/>
    <property type="match status" value="1"/>
</dbReference>
<protein>
    <submittedName>
        <fullName evidence="4">IPTL-CTERM sorting domain-containing protein</fullName>
    </submittedName>
</protein>
<keyword evidence="2" id="KW-0732">Signal</keyword>
<reference evidence="4 5" key="1">
    <citation type="submission" date="2020-08" db="EMBL/GenBank/DDBJ databases">
        <title>Genome sequence of Diaphorobacter ruginosibacter DSM 27467T.</title>
        <authorList>
            <person name="Hyun D.-W."/>
            <person name="Bae J.-W."/>
        </authorList>
    </citation>
    <scope>NUCLEOTIDE SEQUENCE [LARGE SCALE GENOMIC DNA]</scope>
    <source>
        <strain evidence="4 5">DSM 27467</strain>
    </source>
</reference>
<dbReference type="InterPro" id="IPR050964">
    <property type="entry name" value="Striated_Muscle_Regulatory"/>
</dbReference>
<dbReference type="GO" id="GO:0005509">
    <property type="term" value="F:calcium ion binding"/>
    <property type="evidence" value="ECO:0007669"/>
    <property type="project" value="InterPro"/>
</dbReference>
<dbReference type="InterPro" id="IPR015919">
    <property type="entry name" value="Cadherin-like_sf"/>
</dbReference>
<feature type="chain" id="PRO_5028897544" evidence="2">
    <location>
        <begin position="27"/>
        <end position="459"/>
    </location>
</feature>
<evidence type="ECO:0000256" key="1">
    <source>
        <dbReference type="ARBA" id="ARBA00022737"/>
    </source>
</evidence>
<dbReference type="EMBL" id="CP060714">
    <property type="protein sequence ID" value="QNN56622.1"/>
    <property type="molecule type" value="Genomic_DNA"/>
</dbReference>
<dbReference type="AlphaFoldDB" id="A0A7G9RLZ7"/>
<dbReference type="SUPFAM" id="SSF49265">
    <property type="entry name" value="Fibronectin type III"/>
    <property type="match status" value="1"/>
</dbReference>
<dbReference type="NCBIfam" id="TIGR04174">
    <property type="entry name" value="IPTL_CTERM"/>
    <property type="match status" value="1"/>
</dbReference>
<keyword evidence="1" id="KW-0677">Repeat</keyword>
<gene>
    <name evidence="4" type="ORF">H9K76_19165</name>
</gene>
<dbReference type="PROSITE" id="PS50853">
    <property type="entry name" value="FN3"/>
    <property type="match status" value="1"/>
</dbReference>
<feature type="domain" description="Fibronectin type-III" evidence="3">
    <location>
        <begin position="228"/>
        <end position="323"/>
    </location>
</feature>
<dbReference type="SUPFAM" id="SSF49313">
    <property type="entry name" value="Cadherin-like"/>
    <property type="match status" value="1"/>
</dbReference>
<keyword evidence="5" id="KW-1185">Reference proteome</keyword>
<dbReference type="GO" id="GO:0016020">
    <property type="term" value="C:membrane"/>
    <property type="evidence" value="ECO:0007669"/>
    <property type="project" value="InterPro"/>
</dbReference>
<accession>A0A7G9RLZ7</accession>
<dbReference type="InterPro" id="IPR026442">
    <property type="entry name" value="IPTL_CTERM"/>
</dbReference>
<evidence type="ECO:0000259" key="3">
    <source>
        <dbReference type="PROSITE" id="PS50853"/>
    </source>
</evidence>
<dbReference type="Pfam" id="PF18203">
    <property type="entry name" value="IPTL-CTERM"/>
    <property type="match status" value="1"/>
</dbReference>
<dbReference type="SMART" id="SM00060">
    <property type="entry name" value="FN3"/>
    <property type="match status" value="1"/>
</dbReference>
<dbReference type="KEGG" id="drg:H9K76_19165"/>
<proteinExistence type="predicted"/>
<feature type="signal peptide" evidence="2">
    <location>
        <begin position="1"/>
        <end position="26"/>
    </location>
</feature>
<dbReference type="PANTHER" id="PTHR13817">
    <property type="entry name" value="TITIN"/>
    <property type="match status" value="1"/>
</dbReference>
<dbReference type="PANTHER" id="PTHR13817:SF151">
    <property type="entry name" value="TITIN"/>
    <property type="match status" value="1"/>
</dbReference>
<dbReference type="InterPro" id="IPR013783">
    <property type="entry name" value="Ig-like_fold"/>
</dbReference>
<dbReference type="PRINTS" id="PR00014">
    <property type="entry name" value="FNTYPEIII"/>
</dbReference>
<dbReference type="InterPro" id="IPR036116">
    <property type="entry name" value="FN3_sf"/>
</dbReference>
<dbReference type="RefSeq" id="WP_187596888.1">
    <property type="nucleotide sequence ID" value="NZ_CP060714.1"/>
</dbReference>
<dbReference type="Gene3D" id="2.60.40.10">
    <property type="entry name" value="Immunoglobulins"/>
    <property type="match status" value="2"/>
</dbReference>
<evidence type="ECO:0000313" key="4">
    <source>
        <dbReference type="EMBL" id="QNN56622.1"/>
    </source>
</evidence>